<dbReference type="Proteomes" id="UP000231162">
    <property type="component" value="Unassembled WGS sequence"/>
</dbReference>
<proteinExistence type="predicted"/>
<name>A0A2M6R9K4_9BACT</name>
<evidence type="ECO:0000256" key="2">
    <source>
        <dbReference type="SAM" id="SignalP"/>
    </source>
</evidence>
<feature type="region of interest" description="Disordered" evidence="1">
    <location>
        <begin position="59"/>
        <end position="123"/>
    </location>
</feature>
<organism evidence="3 4">
    <name type="scientific">Candidatus Berkelbacteria bacterium CG10_big_fil_rev_8_21_14_0_10_43_14</name>
    <dbReference type="NCBI Taxonomy" id="1974515"/>
    <lineage>
        <taxon>Bacteria</taxon>
        <taxon>Candidatus Berkelbacteria</taxon>
    </lineage>
</organism>
<feature type="chain" id="PRO_5014895579" evidence="2">
    <location>
        <begin position="25"/>
        <end position="168"/>
    </location>
</feature>
<comment type="caution">
    <text evidence="3">The sequence shown here is derived from an EMBL/GenBank/DDBJ whole genome shotgun (WGS) entry which is preliminary data.</text>
</comment>
<keyword evidence="2" id="KW-0732">Signal</keyword>
<protein>
    <submittedName>
        <fullName evidence="3">Uncharacterized protein</fullName>
    </submittedName>
</protein>
<accession>A0A2M6R9K4</accession>
<sequence length="168" mass="16035">MQFLKTIATLGVVSGILASAPAFASVQLSSSSVAGGSNSGSSFSQMGVENGIVTIQKLGGSTDSATTSTSDAAGAATDGDSGSASTAGSAGGSGAISASNHAEGTNLPPVGDSGSAGSASTSDTSVAIVVETVVSAPTVSALSVAPQRQTATRTPRATAQRPSRSRSR</sequence>
<evidence type="ECO:0000313" key="3">
    <source>
        <dbReference type="EMBL" id="PIS07166.1"/>
    </source>
</evidence>
<reference evidence="4" key="1">
    <citation type="submission" date="2017-09" db="EMBL/GenBank/DDBJ databases">
        <title>Depth-based differentiation of microbial function through sediment-hosted aquifers and enrichment of novel symbionts in the deep terrestrial subsurface.</title>
        <authorList>
            <person name="Probst A.J."/>
            <person name="Ladd B."/>
            <person name="Jarett J.K."/>
            <person name="Geller-Mcgrath D.E."/>
            <person name="Sieber C.M.K."/>
            <person name="Emerson J.B."/>
            <person name="Anantharaman K."/>
            <person name="Thomas B.C."/>
            <person name="Malmstrom R."/>
            <person name="Stieglmeier M."/>
            <person name="Klingl A."/>
            <person name="Woyke T."/>
            <person name="Ryan C.M."/>
            <person name="Banfield J.F."/>
        </authorList>
    </citation>
    <scope>NUCLEOTIDE SEQUENCE [LARGE SCALE GENOMIC DNA]</scope>
</reference>
<feature type="signal peptide" evidence="2">
    <location>
        <begin position="1"/>
        <end position="24"/>
    </location>
</feature>
<feature type="compositionally biased region" description="Low complexity" evidence="1">
    <location>
        <begin position="59"/>
        <end position="88"/>
    </location>
</feature>
<dbReference type="AlphaFoldDB" id="A0A2M6R9K4"/>
<feature type="region of interest" description="Disordered" evidence="1">
    <location>
        <begin position="137"/>
        <end position="168"/>
    </location>
</feature>
<evidence type="ECO:0000256" key="1">
    <source>
        <dbReference type="SAM" id="MobiDB-lite"/>
    </source>
</evidence>
<dbReference type="EMBL" id="PEZX01000013">
    <property type="protein sequence ID" value="PIS07166.1"/>
    <property type="molecule type" value="Genomic_DNA"/>
</dbReference>
<feature type="compositionally biased region" description="Low complexity" evidence="1">
    <location>
        <begin position="110"/>
        <end position="123"/>
    </location>
</feature>
<evidence type="ECO:0000313" key="4">
    <source>
        <dbReference type="Proteomes" id="UP000231162"/>
    </source>
</evidence>
<gene>
    <name evidence="3" type="ORF">COT79_00685</name>
</gene>
<feature type="compositionally biased region" description="Low complexity" evidence="1">
    <location>
        <begin position="145"/>
        <end position="162"/>
    </location>
</feature>